<evidence type="ECO:0000313" key="2">
    <source>
        <dbReference type="Proteomes" id="UP000224460"/>
    </source>
</evidence>
<accession>A0AC61DDU5</accession>
<gene>
    <name evidence="1" type="ORF">CS063_07630</name>
</gene>
<protein>
    <submittedName>
        <fullName evidence="1">Uncharacterized protein</fullName>
    </submittedName>
</protein>
<sequence>MALHILIVAKYPESPSTLLGLTHSLSALQVQGKCTYCVEGLNVKEEAIEEADCLVFSRIMDAQLIDIMKKALKAKKQVFYYIDDKLFDLPEYIVGATYYRSQEAQDVLKQFMEQATVVITCNQWLKEIYEQRFKRNCIVIEPTVYLPEPLPKRDKQGKLTIGFAGNIDYKQSLEKLKNPLLEIYKNYKKQIQFEIFGPAISYMEPLNAIYYAPTYYDIYERILRFRQWDIGIALLEDTEFNNFKYYNKYLEYSRFGIAGVYSNISLYRRVITHKVNGLLAQNTEEAWYRCLEELITQPALRTIILNNSYQALQNNFLPNRGAEDFKKLFKAYELLE</sequence>
<evidence type="ECO:0000313" key="1">
    <source>
        <dbReference type="EMBL" id="PHV70886.1"/>
    </source>
</evidence>
<proteinExistence type="predicted"/>
<reference evidence="1" key="1">
    <citation type="submission" date="2017-10" db="EMBL/GenBank/DDBJ databases">
        <title>Genome sequence of cellulolytic Lachnospiraceae bacterium XHS1971 isolated from hotspring sediment.</title>
        <authorList>
            <person name="Vasudevan G."/>
            <person name="Joshi A.J."/>
            <person name="Hivarkar S."/>
            <person name="Lanjekar V.B."/>
            <person name="Dhakephalkar P.K."/>
            <person name="Dagar S."/>
        </authorList>
    </citation>
    <scope>NUCLEOTIDE SEQUENCE</scope>
    <source>
        <strain evidence="1">XHS1971</strain>
    </source>
</reference>
<dbReference type="EMBL" id="PEDL01000006">
    <property type="protein sequence ID" value="PHV70886.1"/>
    <property type="molecule type" value="Genomic_DNA"/>
</dbReference>
<keyword evidence="2" id="KW-1185">Reference proteome</keyword>
<name>A0AC61DDU5_9FIRM</name>
<comment type="caution">
    <text evidence="1">The sequence shown here is derived from an EMBL/GenBank/DDBJ whole genome shotgun (WGS) entry which is preliminary data.</text>
</comment>
<dbReference type="Proteomes" id="UP000224460">
    <property type="component" value="Unassembled WGS sequence"/>
</dbReference>
<organism evidence="1 2">
    <name type="scientific">Sporanaerobium hydrogeniformans</name>
    <dbReference type="NCBI Taxonomy" id="3072179"/>
    <lineage>
        <taxon>Bacteria</taxon>
        <taxon>Bacillati</taxon>
        <taxon>Bacillota</taxon>
        <taxon>Clostridia</taxon>
        <taxon>Lachnospirales</taxon>
        <taxon>Lachnospiraceae</taxon>
        <taxon>Sporanaerobium</taxon>
    </lineage>
</organism>